<name>A0ABW2G1R9_9ACTN</name>
<dbReference type="InterPro" id="IPR050114">
    <property type="entry name" value="UPF0173_UPF0282_UlaG_hydrolase"/>
</dbReference>
<dbReference type="Proteomes" id="UP001596435">
    <property type="component" value="Unassembled WGS sequence"/>
</dbReference>
<gene>
    <name evidence="3" type="ORF">ACFQMG_28305</name>
</gene>
<evidence type="ECO:0000259" key="2">
    <source>
        <dbReference type="Pfam" id="PF12706"/>
    </source>
</evidence>
<dbReference type="PANTHER" id="PTHR43546:SF3">
    <property type="entry name" value="UPF0173 METAL-DEPENDENT HYDROLASE MJ1163"/>
    <property type="match status" value="1"/>
</dbReference>
<accession>A0ABW2G1R9</accession>
<dbReference type="InterPro" id="IPR036866">
    <property type="entry name" value="RibonucZ/Hydroxyglut_hydro"/>
</dbReference>
<sequence length="319" mass="34970">MSAPQTGISTHQQHYLPVSDPSPPTGAQIKVTFYGISTLLFDDGRTQILIDAFLTRPTRQTLLTSLATGEKSIASDPGVVEAWLARPEVRSVAAVFVAHSHHDHALDVAEIARRTGAQVHGSPSTLNIARGGGVPEAQLHRYRLWEPVTVGEFTVTVLPGRHPQNPPPLTDDRDLTIDAPLAQPAAFADFVEGGSFAFLIEHHGRRILVQVPSYVVGVLDDVRADVMFLSVIPIGHVDRRHTDTFYDQTIGNVRPRLVVPVHWDDFMEPAAPGLVPLGDEIPAKFDDLLERLERDNIAFGIMQGMQTVTLFQDDTLVRG</sequence>
<keyword evidence="4" id="KW-1185">Reference proteome</keyword>
<dbReference type="PANTHER" id="PTHR43546">
    <property type="entry name" value="UPF0173 METAL-DEPENDENT HYDROLASE MJ1163-RELATED"/>
    <property type="match status" value="1"/>
</dbReference>
<evidence type="ECO:0000313" key="4">
    <source>
        <dbReference type="Proteomes" id="UP001596435"/>
    </source>
</evidence>
<evidence type="ECO:0000256" key="1">
    <source>
        <dbReference type="SAM" id="MobiDB-lite"/>
    </source>
</evidence>
<dbReference type="InterPro" id="IPR001279">
    <property type="entry name" value="Metallo-B-lactamas"/>
</dbReference>
<protein>
    <submittedName>
        <fullName evidence="3">MBL fold metallo-hydrolase</fullName>
    </submittedName>
</protein>
<organism evidence="3 4">
    <name type="scientific">Kitasatospora paranensis</name>
    <dbReference type="NCBI Taxonomy" id="258053"/>
    <lineage>
        <taxon>Bacteria</taxon>
        <taxon>Bacillati</taxon>
        <taxon>Actinomycetota</taxon>
        <taxon>Actinomycetes</taxon>
        <taxon>Kitasatosporales</taxon>
        <taxon>Streptomycetaceae</taxon>
        <taxon>Kitasatospora</taxon>
    </lineage>
</organism>
<reference evidence="4" key="1">
    <citation type="journal article" date="2019" name="Int. J. Syst. Evol. Microbiol.">
        <title>The Global Catalogue of Microorganisms (GCM) 10K type strain sequencing project: providing services to taxonomists for standard genome sequencing and annotation.</title>
        <authorList>
            <consortium name="The Broad Institute Genomics Platform"/>
            <consortium name="The Broad Institute Genome Sequencing Center for Infectious Disease"/>
            <person name="Wu L."/>
            <person name="Ma J."/>
        </authorList>
    </citation>
    <scope>NUCLEOTIDE SEQUENCE [LARGE SCALE GENOMIC DNA]</scope>
    <source>
        <strain evidence="4">CGMCC 1.12859</strain>
    </source>
</reference>
<evidence type="ECO:0000313" key="3">
    <source>
        <dbReference type="EMBL" id="MFC7183456.1"/>
    </source>
</evidence>
<feature type="region of interest" description="Disordered" evidence="1">
    <location>
        <begin position="1"/>
        <end position="21"/>
    </location>
</feature>
<dbReference type="Gene3D" id="3.60.15.10">
    <property type="entry name" value="Ribonuclease Z/Hydroxyacylglutathione hydrolase-like"/>
    <property type="match status" value="1"/>
</dbReference>
<dbReference type="RefSeq" id="WP_380232346.1">
    <property type="nucleotide sequence ID" value="NZ_JBHSVH010000002.1"/>
</dbReference>
<dbReference type="Pfam" id="PF12706">
    <property type="entry name" value="Lactamase_B_2"/>
    <property type="match status" value="1"/>
</dbReference>
<proteinExistence type="predicted"/>
<comment type="caution">
    <text evidence="3">The sequence shown here is derived from an EMBL/GenBank/DDBJ whole genome shotgun (WGS) entry which is preliminary data.</text>
</comment>
<feature type="domain" description="Metallo-beta-lactamase" evidence="2">
    <location>
        <begin position="48"/>
        <end position="168"/>
    </location>
</feature>
<feature type="compositionally biased region" description="Polar residues" evidence="1">
    <location>
        <begin position="1"/>
        <end position="13"/>
    </location>
</feature>
<dbReference type="SUPFAM" id="SSF56281">
    <property type="entry name" value="Metallo-hydrolase/oxidoreductase"/>
    <property type="match status" value="1"/>
</dbReference>
<dbReference type="EMBL" id="JBHTAJ010000068">
    <property type="protein sequence ID" value="MFC7183456.1"/>
    <property type="molecule type" value="Genomic_DNA"/>
</dbReference>